<keyword evidence="4 5" id="KW-0092">Biotin</keyword>
<dbReference type="STRING" id="1123281.SAMN02745180_02541"/>
<comment type="similarity">
    <text evidence="5">Belongs to the biotin--protein ligase family.</text>
</comment>
<dbReference type="PANTHER" id="PTHR12835:SF5">
    <property type="entry name" value="BIOTIN--PROTEIN LIGASE"/>
    <property type="match status" value="1"/>
</dbReference>
<feature type="domain" description="BPL/LPL catalytic" evidence="6">
    <location>
        <begin position="67"/>
        <end position="256"/>
    </location>
</feature>
<dbReference type="GO" id="GO:0003677">
    <property type="term" value="F:DNA binding"/>
    <property type="evidence" value="ECO:0007669"/>
    <property type="project" value="UniProtKB-UniRule"/>
</dbReference>
<feature type="binding site" evidence="5">
    <location>
        <position position="183"/>
    </location>
    <ligand>
        <name>biotin</name>
        <dbReference type="ChEBI" id="CHEBI:57586"/>
    </ligand>
</feature>
<evidence type="ECO:0000259" key="6">
    <source>
        <dbReference type="PROSITE" id="PS51733"/>
    </source>
</evidence>
<dbReference type="SUPFAM" id="SSF50037">
    <property type="entry name" value="C-terminal domain of transcriptional repressors"/>
    <property type="match status" value="1"/>
</dbReference>
<feature type="binding site" evidence="5">
    <location>
        <position position="113"/>
    </location>
    <ligand>
        <name>biotin</name>
        <dbReference type="ChEBI" id="CHEBI:57586"/>
    </ligand>
</feature>
<dbReference type="SUPFAM" id="SSF46785">
    <property type="entry name" value="Winged helix' DNA-binding domain"/>
    <property type="match status" value="1"/>
</dbReference>
<dbReference type="EC" id="6.3.4.15" evidence="5"/>
<dbReference type="Pfam" id="PF03099">
    <property type="entry name" value="BPL_LplA_LipB"/>
    <property type="match status" value="1"/>
</dbReference>
<keyword evidence="8" id="KW-1185">Reference proteome</keyword>
<proteinExistence type="inferred from homology"/>
<dbReference type="EMBL" id="FQXR01000017">
    <property type="protein sequence ID" value="SHI16893.1"/>
    <property type="molecule type" value="Genomic_DNA"/>
</dbReference>
<dbReference type="InterPro" id="IPR004408">
    <property type="entry name" value="Biotin_CoA_COase_ligase"/>
</dbReference>
<dbReference type="GO" id="GO:0009249">
    <property type="term" value="P:protein lipoylation"/>
    <property type="evidence" value="ECO:0007669"/>
    <property type="project" value="UniProtKB-ARBA"/>
</dbReference>
<dbReference type="GO" id="GO:0006355">
    <property type="term" value="P:regulation of DNA-templated transcription"/>
    <property type="evidence" value="ECO:0007669"/>
    <property type="project" value="UniProtKB-UniRule"/>
</dbReference>
<dbReference type="InterPro" id="IPR030855">
    <property type="entry name" value="Bifunct_BirA"/>
</dbReference>
<evidence type="ECO:0000313" key="7">
    <source>
        <dbReference type="EMBL" id="SHI16893.1"/>
    </source>
</evidence>
<dbReference type="InterPro" id="IPR036390">
    <property type="entry name" value="WH_DNA-bd_sf"/>
</dbReference>
<dbReference type="HAMAP" id="MF_00978">
    <property type="entry name" value="Bifunct_BirA"/>
    <property type="match status" value="1"/>
</dbReference>
<evidence type="ECO:0000256" key="4">
    <source>
        <dbReference type="ARBA" id="ARBA00023267"/>
    </source>
</evidence>
<dbReference type="Gene3D" id="3.30.930.10">
    <property type="entry name" value="Bira Bifunctional Protein, Domain 2"/>
    <property type="match status" value="1"/>
</dbReference>
<dbReference type="Proteomes" id="UP000184389">
    <property type="component" value="Unassembled WGS sequence"/>
</dbReference>
<evidence type="ECO:0000256" key="2">
    <source>
        <dbReference type="ARBA" id="ARBA00022741"/>
    </source>
</evidence>
<feature type="binding site" evidence="5">
    <location>
        <begin position="90"/>
        <end position="92"/>
    </location>
    <ligand>
        <name>biotin</name>
        <dbReference type="ChEBI" id="CHEBI:57586"/>
    </ligand>
</feature>
<dbReference type="Pfam" id="PF08279">
    <property type="entry name" value="HTH_11"/>
    <property type="match status" value="1"/>
</dbReference>
<sequence length="327" mass="36711">MKDKILILLKENRDGFISGEKISDKFGVSRSAIWKYMNTLKEEGYEIESIPRKGYRLISSPDTLTYGEVEEYLETKFIGRKIYYFDTIDSTNIKAKELAYKEDEGTLVIAEEQTLGRGRLGRTWISPKKKGIWMSIILKPSIDPMKVAKITQIGAAAIALALEDLGIEAFIKWPNDIVMNGKKVCGILTEMSCELNMINYVIMGVGINVNLGSEDFSGEVSNVGTSLKIQSGKVIDRKKLLGLFLNRFEELYIPFVGKDDFFETLKVCREKSILIGKEVRIIRGKDEEKGKVLGINDDGELIIDYGNGKIENVLSGEVSVRGLYGYV</sequence>
<name>A0A1M5YZ84_9FIRM</name>
<protein>
    <recommendedName>
        <fullName evidence="5">Bifunctional ligase/repressor BirA</fullName>
    </recommendedName>
    <alternativeName>
        <fullName evidence="5">Biotin--[acetyl-CoA-carboxylase] ligase</fullName>
        <ecNumber evidence="5">6.3.4.15</ecNumber>
    </alternativeName>
    <alternativeName>
        <fullName evidence="5">Biotin--protein ligase</fullName>
    </alternativeName>
    <alternativeName>
        <fullName evidence="5">Biotin-[acetyl-CoA carboxylase] synthetase</fullName>
    </alternativeName>
</protein>
<dbReference type="RefSeq" id="WP_072745167.1">
    <property type="nucleotide sequence ID" value="NZ_FQXR01000017.1"/>
</dbReference>
<organism evidence="7 8">
    <name type="scientific">Sporanaerobacter acetigenes DSM 13106</name>
    <dbReference type="NCBI Taxonomy" id="1123281"/>
    <lineage>
        <taxon>Bacteria</taxon>
        <taxon>Bacillati</taxon>
        <taxon>Bacillota</taxon>
        <taxon>Tissierellia</taxon>
        <taxon>Tissierellales</taxon>
        <taxon>Sporanaerobacteraceae</taxon>
        <taxon>Sporanaerobacter</taxon>
    </lineage>
</organism>
<dbReference type="GO" id="GO:0016740">
    <property type="term" value="F:transferase activity"/>
    <property type="evidence" value="ECO:0007669"/>
    <property type="project" value="UniProtKB-ARBA"/>
</dbReference>
<comment type="function">
    <text evidence="5">Acts both as a biotin--[acetyl-CoA-carboxylase] ligase and a repressor.</text>
</comment>
<dbReference type="InterPro" id="IPR003142">
    <property type="entry name" value="BPL_C"/>
</dbReference>
<dbReference type="InterPro" id="IPR008988">
    <property type="entry name" value="Transcriptional_repressor_C"/>
</dbReference>
<keyword evidence="5" id="KW-0678">Repressor</keyword>
<comment type="catalytic activity">
    <reaction evidence="5">
        <text>biotin + L-lysyl-[protein] + ATP = N(6)-biotinyl-L-lysyl-[protein] + AMP + diphosphate + H(+)</text>
        <dbReference type="Rhea" id="RHEA:11756"/>
        <dbReference type="Rhea" id="RHEA-COMP:9752"/>
        <dbReference type="Rhea" id="RHEA-COMP:10505"/>
        <dbReference type="ChEBI" id="CHEBI:15378"/>
        <dbReference type="ChEBI" id="CHEBI:29969"/>
        <dbReference type="ChEBI" id="CHEBI:30616"/>
        <dbReference type="ChEBI" id="CHEBI:33019"/>
        <dbReference type="ChEBI" id="CHEBI:57586"/>
        <dbReference type="ChEBI" id="CHEBI:83144"/>
        <dbReference type="ChEBI" id="CHEBI:456215"/>
        <dbReference type="EC" id="6.3.4.15"/>
    </reaction>
</comment>
<dbReference type="InterPro" id="IPR013196">
    <property type="entry name" value="HTH_11"/>
</dbReference>
<evidence type="ECO:0000256" key="1">
    <source>
        <dbReference type="ARBA" id="ARBA00022598"/>
    </source>
</evidence>
<dbReference type="OrthoDB" id="9807064at2"/>
<feature type="binding site" evidence="5">
    <location>
        <begin position="117"/>
        <end position="119"/>
    </location>
    <ligand>
        <name>biotin</name>
        <dbReference type="ChEBI" id="CHEBI:57586"/>
    </ligand>
</feature>
<keyword evidence="5" id="KW-0805">Transcription regulation</keyword>
<keyword evidence="2 5" id="KW-0547">Nucleotide-binding</keyword>
<evidence type="ECO:0000313" key="8">
    <source>
        <dbReference type="Proteomes" id="UP000184389"/>
    </source>
</evidence>
<dbReference type="InterPro" id="IPR036388">
    <property type="entry name" value="WH-like_DNA-bd_sf"/>
</dbReference>
<feature type="DNA-binding region" description="H-T-H motif" evidence="5">
    <location>
        <begin position="19"/>
        <end position="38"/>
    </location>
</feature>
<gene>
    <name evidence="5" type="primary">birA</name>
    <name evidence="7" type="ORF">SAMN02745180_02541</name>
</gene>
<dbReference type="Gene3D" id="2.30.30.100">
    <property type="match status" value="1"/>
</dbReference>
<keyword evidence="5" id="KW-0804">Transcription</keyword>
<dbReference type="Gene3D" id="1.10.10.10">
    <property type="entry name" value="Winged helix-like DNA-binding domain superfamily/Winged helix DNA-binding domain"/>
    <property type="match status" value="1"/>
</dbReference>
<dbReference type="Pfam" id="PF02237">
    <property type="entry name" value="BPL_C"/>
    <property type="match status" value="1"/>
</dbReference>
<dbReference type="CDD" id="cd16442">
    <property type="entry name" value="BPL"/>
    <property type="match status" value="1"/>
</dbReference>
<dbReference type="PROSITE" id="PS51733">
    <property type="entry name" value="BPL_LPL_CATALYTIC"/>
    <property type="match status" value="1"/>
</dbReference>
<dbReference type="GO" id="GO:0005524">
    <property type="term" value="F:ATP binding"/>
    <property type="evidence" value="ECO:0007669"/>
    <property type="project" value="UniProtKB-UniRule"/>
</dbReference>
<dbReference type="InterPro" id="IPR004143">
    <property type="entry name" value="BPL_LPL_catalytic"/>
</dbReference>
<keyword evidence="5" id="KW-0238">DNA-binding</keyword>
<dbReference type="InterPro" id="IPR045864">
    <property type="entry name" value="aa-tRNA-synth_II/BPL/LPL"/>
</dbReference>
<dbReference type="GO" id="GO:0005737">
    <property type="term" value="C:cytoplasm"/>
    <property type="evidence" value="ECO:0007669"/>
    <property type="project" value="TreeGrafter"/>
</dbReference>
<reference evidence="7 8" key="1">
    <citation type="submission" date="2016-11" db="EMBL/GenBank/DDBJ databases">
        <authorList>
            <person name="Jaros S."/>
            <person name="Januszkiewicz K."/>
            <person name="Wedrychowicz H."/>
        </authorList>
    </citation>
    <scope>NUCLEOTIDE SEQUENCE [LARGE SCALE GENOMIC DNA]</scope>
    <source>
        <strain evidence="7 8">DSM 13106</strain>
    </source>
</reference>
<dbReference type="GO" id="GO:0004077">
    <property type="term" value="F:biotin--[biotin carboxyl-carrier protein] ligase activity"/>
    <property type="evidence" value="ECO:0007669"/>
    <property type="project" value="UniProtKB-UniRule"/>
</dbReference>
<accession>A0A1M5YZ84</accession>
<dbReference type="NCBIfam" id="TIGR00121">
    <property type="entry name" value="birA_ligase"/>
    <property type="match status" value="1"/>
</dbReference>
<dbReference type="SUPFAM" id="SSF55681">
    <property type="entry name" value="Class II aaRS and biotin synthetases"/>
    <property type="match status" value="1"/>
</dbReference>
<keyword evidence="3 5" id="KW-0067">ATP-binding</keyword>
<evidence type="ECO:0000256" key="3">
    <source>
        <dbReference type="ARBA" id="ARBA00022840"/>
    </source>
</evidence>
<dbReference type="AlphaFoldDB" id="A0A1M5YZ84"/>
<keyword evidence="1 5" id="KW-0436">Ligase</keyword>
<dbReference type="PANTHER" id="PTHR12835">
    <property type="entry name" value="BIOTIN PROTEIN LIGASE"/>
    <property type="match status" value="1"/>
</dbReference>
<evidence type="ECO:0000256" key="5">
    <source>
        <dbReference type="HAMAP-Rule" id="MF_00978"/>
    </source>
</evidence>